<dbReference type="InterPro" id="IPR015797">
    <property type="entry name" value="NUDIX_hydrolase-like_dom_sf"/>
</dbReference>
<evidence type="ECO:0000313" key="8">
    <source>
        <dbReference type="Proteomes" id="UP000232323"/>
    </source>
</evidence>
<evidence type="ECO:0000256" key="5">
    <source>
        <dbReference type="ARBA" id="ARBA00023242"/>
    </source>
</evidence>
<keyword evidence="4" id="KW-0694">RNA-binding</keyword>
<gene>
    <name evidence="7" type="ORF">CEUSTIGMA_g2387.t1</name>
</gene>
<evidence type="ECO:0000256" key="6">
    <source>
        <dbReference type="ARBA" id="ARBA00054854"/>
    </source>
</evidence>
<dbReference type="FunFam" id="3.90.79.10:FF:000020">
    <property type="entry name" value="Pre-mRNA cleavage factor Im subunit 2"/>
    <property type="match status" value="1"/>
</dbReference>
<dbReference type="EMBL" id="BEGY01000010">
    <property type="protein sequence ID" value="GAX74941.1"/>
    <property type="molecule type" value="Genomic_DNA"/>
</dbReference>
<evidence type="ECO:0000256" key="3">
    <source>
        <dbReference type="ARBA" id="ARBA00022664"/>
    </source>
</evidence>
<dbReference type="Proteomes" id="UP000232323">
    <property type="component" value="Unassembled WGS sequence"/>
</dbReference>
<comment type="caution">
    <text evidence="7">The sequence shown here is derived from an EMBL/GenBank/DDBJ whole genome shotgun (WGS) entry which is preliminary data.</text>
</comment>
<name>A0A250WVU7_9CHLO</name>
<dbReference type="GO" id="GO:0031124">
    <property type="term" value="P:mRNA 3'-end processing"/>
    <property type="evidence" value="ECO:0007669"/>
    <property type="project" value="InterPro"/>
</dbReference>
<comment type="function">
    <text evidence="6">Component of the cleavage factor Im (CFIm) complex that plays a key role in pre-mRNA 3'-processing. Involved in association with CPSF6 or CPSF7 in pre-MRNA 3'-end poly(A) site cleavage and poly(A) addition. NUDT21/CPSF5 binds to cleavage and polyadenylation RNA substrates. The homodimer mediates simultaneous sequence-specific recognition of two 5'-UGUA-3' elements within the pre-mRNA. Binds to, but does not hydrolyze mono- and di-adenosine nucleotides. May have a role in mRNA export.</text>
</comment>
<evidence type="ECO:0000256" key="4">
    <source>
        <dbReference type="ARBA" id="ARBA00022884"/>
    </source>
</evidence>
<evidence type="ECO:0000256" key="2">
    <source>
        <dbReference type="ARBA" id="ARBA00009710"/>
    </source>
</evidence>
<dbReference type="SUPFAM" id="SSF55811">
    <property type="entry name" value="Nudix"/>
    <property type="match status" value="1"/>
</dbReference>
<dbReference type="Gene3D" id="3.90.79.10">
    <property type="entry name" value="Nucleoside Triphosphate Pyrophosphohydrolase"/>
    <property type="match status" value="1"/>
</dbReference>
<evidence type="ECO:0000313" key="7">
    <source>
        <dbReference type="EMBL" id="GAX74941.1"/>
    </source>
</evidence>
<dbReference type="InterPro" id="IPR016706">
    <property type="entry name" value="Cleav_polyA_spec_factor_su5"/>
</dbReference>
<dbReference type="PANTHER" id="PTHR13047">
    <property type="entry name" value="PRE-MRNA CLEAVAGE FACTOR IM, 25KD SUBUNIT"/>
    <property type="match status" value="1"/>
</dbReference>
<sequence>MSKIIGQTAVSVYPLSNYSFGSKEIKHEKDINMDQRMARLRQSYEKLGLRRTVEGVLVVQEHNHPHILLLQRGVAFFKLPGGRLRPGEDEVSGLKRKLTNALAPANPQLRISWDVGECVGTQWRPNFDNVFYPYLPPHITKPKEYKRMYMIPLPDKAVFAVPGNMKLVAVPLFELYDNPGRFGPSLASLPAMLSRFRLNVVGSVVPTAYPQTLHMASYNIPEQAPQSLLMDSAHYQFQQKQQQE</sequence>
<reference evidence="7 8" key="1">
    <citation type="submission" date="2017-08" db="EMBL/GenBank/DDBJ databases">
        <title>Acidophilic green algal genome provides insights into adaptation to an acidic environment.</title>
        <authorList>
            <person name="Hirooka S."/>
            <person name="Hirose Y."/>
            <person name="Kanesaki Y."/>
            <person name="Higuchi S."/>
            <person name="Fujiwara T."/>
            <person name="Onuma R."/>
            <person name="Era A."/>
            <person name="Ohbayashi R."/>
            <person name="Uzuka A."/>
            <person name="Nozaki H."/>
            <person name="Yoshikawa H."/>
            <person name="Miyagishima S.Y."/>
        </authorList>
    </citation>
    <scope>NUCLEOTIDE SEQUENCE [LARGE SCALE GENOMIC DNA]</scope>
    <source>
        <strain evidence="7 8">NIES-2499</strain>
    </source>
</reference>
<accession>A0A250WVU7</accession>
<dbReference type="OrthoDB" id="277288at2759"/>
<keyword evidence="3" id="KW-0507">mRNA processing</keyword>
<dbReference type="STRING" id="1157962.A0A250WVU7"/>
<keyword evidence="5" id="KW-0539">Nucleus</keyword>
<dbReference type="GO" id="GO:0003729">
    <property type="term" value="F:mRNA binding"/>
    <property type="evidence" value="ECO:0007669"/>
    <property type="project" value="InterPro"/>
</dbReference>
<evidence type="ECO:0000256" key="1">
    <source>
        <dbReference type="ARBA" id="ARBA00004123"/>
    </source>
</evidence>
<protein>
    <recommendedName>
        <fullName evidence="9">Cleavage and polyadenylation specificity factor subunit 5</fullName>
    </recommendedName>
</protein>
<dbReference type="Pfam" id="PF13869">
    <property type="entry name" value="NUDIX_2"/>
    <property type="match status" value="1"/>
</dbReference>
<dbReference type="CDD" id="cd18871">
    <property type="entry name" value="NUDIX_Cfim25_Nudt21"/>
    <property type="match status" value="1"/>
</dbReference>
<dbReference type="AlphaFoldDB" id="A0A250WVU7"/>
<comment type="subcellular location">
    <subcellularLocation>
        <location evidence="1">Nucleus</location>
    </subcellularLocation>
</comment>
<comment type="similarity">
    <text evidence="2">Belongs to the Nudix hydrolase family. CPSF5 subfamily.</text>
</comment>
<proteinExistence type="inferred from homology"/>
<keyword evidence="8" id="KW-1185">Reference proteome</keyword>
<dbReference type="GO" id="GO:0005849">
    <property type="term" value="C:mRNA cleavage factor complex"/>
    <property type="evidence" value="ECO:0007669"/>
    <property type="project" value="InterPro"/>
</dbReference>
<organism evidence="7 8">
    <name type="scientific">Chlamydomonas eustigma</name>
    <dbReference type="NCBI Taxonomy" id="1157962"/>
    <lineage>
        <taxon>Eukaryota</taxon>
        <taxon>Viridiplantae</taxon>
        <taxon>Chlorophyta</taxon>
        <taxon>core chlorophytes</taxon>
        <taxon>Chlorophyceae</taxon>
        <taxon>CS clade</taxon>
        <taxon>Chlamydomonadales</taxon>
        <taxon>Chlamydomonadaceae</taxon>
        <taxon>Chlamydomonas</taxon>
    </lineage>
</organism>
<evidence type="ECO:0008006" key="9">
    <source>
        <dbReference type="Google" id="ProtNLM"/>
    </source>
</evidence>